<dbReference type="HAMAP" id="MF_01384">
    <property type="entry name" value="UreD"/>
    <property type="match status" value="1"/>
</dbReference>
<dbReference type="Pfam" id="PF01774">
    <property type="entry name" value="UreD"/>
    <property type="match status" value="1"/>
</dbReference>
<evidence type="ECO:0000313" key="5">
    <source>
        <dbReference type="Proteomes" id="UP000011200"/>
    </source>
</evidence>
<dbReference type="PANTHER" id="PTHR33643:SF1">
    <property type="entry name" value="UREASE ACCESSORY PROTEIN D"/>
    <property type="match status" value="1"/>
</dbReference>
<evidence type="ECO:0000256" key="2">
    <source>
        <dbReference type="ARBA" id="ARBA00023186"/>
    </source>
</evidence>
<accession>A0A2U9PXN7</accession>
<evidence type="ECO:0000313" key="4">
    <source>
        <dbReference type="EMBL" id="AWT56561.1"/>
    </source>
</evidence>
<comment type="function">
    <text evidence="3">Required for maturation of urease via the functional incorporation of the urease nickel metallocenter.</text>
</comment>
<name>A0A2U9PXN7_MYCSE</name>
<keyword evidence="2 3" id="KW-0143">Chaperone</keyword>
<comment type="similarity">
    <text evidence="1 3">Belongs to the UreD family.</text>
</comment>
<comment type="subcellular location">
    <subcellularLocation>
        <location evidence="3">Cytoplasm</location>
    </subcellularLocation>
</comment>
<organism evidence="4 5">
    <name type="scientific">Mycolicibacterium smegmatis (strain MKD8)</name>
    <name type="common">Mycobacterium smegmatis</name>
    <dbReference type="NCBI Taxonomy" id="1214915"/>
    <lineage>
        <taxon>Bacteria</taxon>
        <taxon>Bacillati</taxon>
        <taxon>Actinomycetota</taxon>
        <taxon>Actinomycetes</taxon>
        <taxon>Mycobacteriales</taxon>
        <taxon>Mycobacteriaceae</taxon>
        <taxon>Mycolicibacterium</taxon>
    </lineage>
</organism>
<dbReference type="GO" id="GO:0005737">
    <property type="term" value="C:cytoplasm"/>
    <property type="evidence" value="ECO:0007669"/>
    <property type="project" value="UniProtKB-SubCell"/>
</dbReference>
<reference evidence="5" key="2">
    <citation type="submission" date="2018-03" db="EMBL/GenBank/DDBJ databases">
        <authorList>
            <person name="Derbyshire K."/>
            <person name="Gray T.A."/>
            <person name="Champion M."/>
        </authorList>
    </citation>
    <scope>NUCLEOTIDE SEQUENCE [LARGE SCALE GENOMIC DNA]</scope>
    <source>
        <strain evidence="5">MKD8</strain>
    </source>
</reference>
<keyword evidence="3" id="KW-0963">Cytoplasm</keyword>
<keyword evidence="3" id="KW-0996">Nickel insertion</keyword>
<dbReference type="Proteomes" id="UP000011200">
    <property type="component" value="Chromosome"/>
</dbReference>
<reference evidence="4 5" key="1">
    <citation type="journal article" date="2013" name="Genome Announc.">
        <title>Draft genome sequence of MKD8, a conjugal recipient Mycobacterium smegmatis strain.</title>
        <authorList>
            <person name="Gray T.A."/>
            <person name="Palumbo M.J."/>
            <person name="Derbyshire K.M."/>
        </authorList>
    </citation>
    <scope>NUCLEOTIDE SEQUENCE [LARGE SCALE GENOMIC DNA]</scope>
    <source>
        <strain evidence="4 5">MKD8</strain>
    </source>
</reference>
<dbReference type="RefSeq" id="WP_003897139.1">
    <property type="nucleotide sequence ID" value="NZ_CP027541.1"/>
</dbReference>
<evidence type="ECO:0000256" key="1">
    <source>
        <dbReference type="ARBA" id="ARBA00007177"/>
    </source>
</evidence>
<proteinExistence type="inferred from homology"/>
<comment type="subunit">
    <text evidence="3">UreD, UreF and UreG form a complex that acts as a GTP-hydrolysis-dependent molecular chaperone, activating the urease apoprotein by helping to assemble the nickel containing metallocenter of UreC. The UreE protein probably delivers the nickel.</text>
</comment>
<evidence type="ECO:0000256" key="3">
    <source>
        <dbReference type="HAMAP-Rule" id="MF_01384"/>
    </source>
</evidence>
<dbReference type="PANTHER" id="PTHR33643">
    <property type="entry name" value="UREASE ACCESSORY PROTEIN D"/>
    <property type="match status" value="1"/>
</dbReference>
<dbReference type="InterPro" id="IPR002669">
    <property type="entry name" value="UreD"/>
</dbReference>
<protein>
    <recommendedName>
        <fullName evidence="3">Urease accessory protein UreD</fullName>
    </recommendedName>
</protein>
<sequence length="270" mass="28724">MSTIAPGELTVRVTTDATGRTRLATLRQRYPQRVTTALHTDPAHPHAAVLCVQSPSGGTFSDDALRTTVHCTPGTHLQLTSQAATQVFAGDGPGSRHHLSFTVEAGAALEYLPKTVIPQASSRFTQTLELDVADGGLYIGWDAVAAGRIAHGERFRYAGVDNAFTVRSEGRVLARDRQVITPQAVGMLDGDYLATLLVVMPGQSPQATLTCVRAALDDLSGVGGGAGELPSHRGVFVRLTADRAPALRDAQRRLHTAARTAMTQRLRRSA</sequence>
<gene>
    <name evidence="3 4" type="primary">ureD</name>
    <name evidence="4" type="ORF">D806_056150</name>
</gene>
<dbReference type="EMBL" id="CP027541">
    <property type="protein sequence ID" value="AWT56561.1"/>
    <property type="molecule type" value="Genomic_DNA"/>
</dbReference>
<dbReference type="AlphaFoldDB" id="A0A2U9PXN7"/>
<dbReference type="GO" id="GO:0016151">
    <property type="term" value="F:nickel cation binding"/>
    <property type="evidence" value="ECO:0007669"/>
    <property type="project" value="UniProtKB-UniRule"/>
</dbReference>